<feature type="domain" description="Glycosyl transferase family 1" evidence="1">
    <location>
        <begin position="189"/>
        <end position="349"/>
    </location>
</feature>
<dbReference type="EC" id="2.4.1.-" evidence="3"/>
<dbReference type="Pfam" id="PF13477">
    <property type="entry name" value="Glyco_trans_4_2"/>
    <property type="match status" value="1"/>
</dbReference>
<evidence type="ECO:0000259" key="2">
    <source>
        <dbReference type="Pfam" id="PF13477"/>
    </source>
</evidence>
<name>A0A3B1BLX9_9ZZZZ</name>
<organism evidence="3">
    <name type="scientific">hydrothermal vent metagenome</name>
    <dbReference type="NCBI Taxonomy" id="652676"/>
    <lineage>
        <taxon>unclassified sequences</taxon>
        <taxon>metagenomes</taxon>
        <taxon>ecological metagenomes</taxon>
    </lineage>
</organism>
<reference evidence="3" key="1">
    <citation type="submission" date="2018-06" db="EMBL/GenBank/DDBJ databases">
        <authorList>
            <person name="Zhirakovskaya E."/>
        </authorList>
    </citation>
    <scope>NUCLEOTIDE SEQUENCE</scope>
</reference>
<dbReference type="Gene3D" id="3.40.50.2000">
    <property type="entry name" value="Glycogen Phosphorylase B"/>
    <property type="match status" value="2"/>
</dbReference>
<keyword evidence="3" id="KW-0808">Transferase</keyword>
<evidence type="ECO:0000259" key="1">
    <source>
        <dbReference type="Pfam" id="PF00534"/>
    </source>
</evidence>
<feature type="domain" description="Glycosyltransferase subfamily 4-like N-terminal" evidence="2">
    <location>
        <begin position="4"/>
        <end position="154"/>
    </location>
</feature>
<accession>A0A3B1BLX9</accession>
<evidence type="ECO:0000313" key="3">
    <source>
        <dbReference type="EMBL" id="VAX07265.1"/>
    </source>
</evidence>
<proteinExistence type="predicted"/>
<dbReference type="GO" id="GO:0016757">
    <property type="term" value="F:glycosyltransferase activity"/>
    <property type="evidence" value="ECO:0007669"/>
    <property type="project" value="UniProtKB-KW"/>
</dbReference>
<dbReference type="SUPFAM" id="SSF53756">
    <property type="entry name" value="UDP-Glycosyltransferase/glycogen phosphorylase"/>
    <property type="match status" value="1"/>
</dbReference>
<keyword evidence="3" id="KW-0328">Glycosyltransferase</keyword>
<gene>
    <name evidence="3" type="ORF">MNBD_GAMMA25-2602</name>
</gene>
<dbReference type="PANTHER" id="PTHR12526:SF638">
    <property type="entry name" value="SPORE COAT PROTEIN SA"/>
    <property type="match status" value="1"/>
</dbReference>
<dbReference type="AlphaFoldDB" id="A0A3B1BLX9"/>
<sequence length="375" mass="41651">MTAKLLFVVNVPWFFISHRLPIALAAKSAGYDVHVATSAGPEVAQIRSKGLTVHEIPFTRSSSEILHELRTLYGLYMLYKKIQPDIVHHVTIKPVLYGSFIAGIVKVPNVVNAISGLGFVFIAEGLRAKLRRLLVKTAYRYVLRKKNVKVIFQNPDDQSMFINMGILNKEQAVLIKGSGVDTNLYFVQPELDGPPVVVLIARMLWDKGIKEFVEAARHLKKRGIEARFLLVGDIDKGNPKSISYQEIDLGCKENVVEWSGYSADIPKIMASSHIVCLPSYREGLPKVLIEAAACGRAVVTTDVPGCRDAIEPDVSGLLVRVHDIKSLADALERLITDDSLRRKMGRAGRVLAEREFTIQKVVDAHMAIYKDLVSI</sequence>
<dbReference type="PANTHER" id="PTHR12526">
    <property type="entry name" value="GLYCOSYLTRANSFERASE"/>
    <property type="match status" value="1"/>
</dbReference>
<dbReference type="InterPro" id="IPR028098">
    <property type="entry name" value="Glyco_trans_4-like_N"/>
</dbReference>
<dbReference type="EMBL" id="UOFY01000015">
    <property type="protein sequence ID" value="VAX07265.1"/>
    <property type="molecule type" value="Genomic_DNA"/>
</dbReference>
<protein>
    <submittedName>
        <fullName evidence="3">Lipid carrier: UDP-N-acetylgalactosaminyltransferase / Alpha-1,3-N-acetylgalactosamine transferase PglA Putative glycosyltransferase</fullName>
        <ecNumber evidence="3">2.4.1.-</ecNumber>
    </submittedName>
</protein>
<dbReference type="CDD" id="cd03808">
    <property type="entry name" value="GT4_CapM-like"/>
    <property type="match status" value="1"/>
</dbReference>
<dbReference type="Pfam" id="PF00534">
    <property type="entry name" value="Glycos_transf_1"/>
    <property type="match status" value="1"/>
</dbReference>
<dbReference type="InterPro" id="IPR001296">
    <property type="entry name" value="Glyco_trans_1"/>
</dbReference>